<evidence type="ECO:0000313" key="2">
    <source>
        <dbReference type="Proteomes" id="UP001165960"/>
    </source>
</evidence>
<name>A0ACC2SQC9_9FUNG</name>
<keyword evidence="2" id="KW-1185">Reference proteome</keyword>
<comment type="caution">
    <text evidence="1">The sequence shown here is derived from an EMBL/GenBank/DDBJ whole genome shotgun (WGS) entry which is preliminary data.</text>
</comment>
<dbReference type="Proteomes" id="UP001165960">
    <property type="component" value="Unassembled WGS sequence"/>
</dbReference>
<reference evidence="1" key="1">
    <citation type="submission" date="2022-04" db="EMBL/GenBank/DDBJ databases">
        <title>Genome of the entomopathogenic fungus Entomophthora muscae.</title>
        <authorList>
            <person name="Elya C."/>
            <person name="Lovett B.R."/>
            <person name="Lee E."/>
            <person name="Macias A.M."/>
            <person name="Hajek A.E."/>
            <person name="De Bivort B.L."/>
            <person name="Kasson M.T."/>
            <person name="De Fine Licht H.H."/>
            <person name="Stajich J.E."/>
        </authorList>
    </citation>
    <scope>NUCLEOTIDE SEQUENCE</scope>
    <source>
        <strain evidence="1">Berkeley</strain>
    </source>
</reference>
<evidence type="ECO:0000313" key="1">
    <source>
        <dbReference type="EMBL" id="KAJ9064548.1"/>
    </source>
</evidence>
<proteinExistence type="predicted"/>
<sequence>MVCEILCAVVWALPKAPTWEKLAEKCKGFVNIGQVDCTTDKAVCETMEVRGYPTLKIIRNGKSVEYKGAREMQAFLDELSKKFGDKPVLSPLEAIDKIKQEEVALVFYSYAETLPEAVEQVISDIGLELPAVRVKGYWPDRAAYNIQNSPSLLIIKDGKVLEFTGSLSDQGQMLEWVTKEQHPMVRSIDPNSLRKMFELDEGLVVIKVGSGVTRASDAKSFRNFAEPILRRTSSVLFFGIMDADDSEISQWFMFSGKVDPKIVMLDLKTHKFYSANVYGTPIGFNYKEIQDAIKAQKTGKLTGFALKFNNNPSLMTLSLTVILPIVVIFAVICYFVLTGEPDDEEKKKV</sequence>
<gene>
    <name evidence="1" type="ORF">DSO57_1029477</name>
</gene>
<protein>
    <submittedName>
        <fullName evidence="1">Uncharacterized protein</fullName>
    </submittedName>
</protein>
<accession>A0ACC2SQC9</accession>
<dbReference type="EMBL" id="QTSX02004455">
    <property type="protein sequence ID" value="KAJ9064548.1"/>
    <property type="molecule type" value="Genomic_DNA"/>
</dbReference>
<organism evidence="1 2">
    <name type="scientific">Entomophthora muscae</name>
    <dbReference type="NCBI Taxonomy" id="34485"/>
    <lineage>
        <taxon>Eukaryota</taxon>
        <taxon>Fungi</taxon>
        <taxon>Fungi incertae sedis</taxon>
        <taxon>Zoopagomycota</taxon>
        <taxon>Entomophthoromycotina</taxon>
        <taxon>Entomophthoromycetes</taxon>
        <taxon>Entomophthorales</taxon>
        <taxon>Entomophthoraceae</taxon>
        <taxon>Entomophthora</taxon>
    </lineage>
</organism>